<keyword evidence="2" id="KW-0378">Hydrolase</keyword>
<reference evidence="4" key="1">
    <citation type="submission" date="2018-03" db="EMBL/GenBank/DDBJ databases">
        <authorList>
            <person name="Guldener U."/>
        </authorList>
    </citation>
    <scope>NUCLEOTIDE SEQUENCE</scope>
</reference>
<dbReference type="Proteomes" id="UP001187682">
    <property type="component" value="Unassembled WGS sequence"/>
</dbReference>
<evidence type="ECO:0000256" key="3">
    <source>
        <dbReference type="SAM" id="SignalP"/>
    </source>
</evidence>
<protein>
    <submittedName>
        <fullName evidence="4">Probable endoglucanase I</fullName>
    </submittedName>
</protein>
<evidence type="ECO:0000256" key="1">
    <source>
        <dbReference type="ARBA" id="ARBA00005519"/>
    </source>
</evidence>
<keyword evidence="2" id="KW-0624">Polysaccharide degradation</keyword>
<dbReference type="Gene3D" id="2.60.120.180">
    <property type="match status" value="1"/>
</dbReference>
<keyword evidence="2" id="KW-0326">Glycosidase</keyword>
<feature type="signal peptide" evidence="3">
    <location>
        <begin position="1"/>
        <end position="17"/>
    </location>
</feature>
<dbReference type="InterPro" id="IPR013320">
    <property type="entry name" value="ConA-like_dom_sf"/>
</dbReference>
<dbReference type="GO" id="GO:0008810">
    <property type="term" value="F:cellulase activity"/>
    <property type="evidence" value="ECO:0007669"/>
    <property type="project" value="InterPro"/>
</dbReference>
<organism evidence="4 5">
    <name type="scientific">Cephalotrichum gorgonifer</name>
    <dbReference type="NCBI Taxonomy" id="2041049"/>
    <lineage>
        <taxon>Eukaryota</taxon>
        <taxon>Fungi</taxon>
        <taxon>Dikarya</taxon>
        <taxon>Ascomycota</taxon>
        <taxon>Pezizomycotina</taxon>
        <taxon>Sordariomycetes</taxon>
        <taxon>Hypocreomycetidae</taxon>
        <taxon>Microascales</taxon>
        <taxon>Microascaceae</taxon>
        <taxon>Cephalotrichum</taxon>
    </lineage>
</organism>
<accession>A0AAE8N410</accession>
<proteinExistence type="inferred from homology"/>
<keyword evidence="5" id="KW-1185">Reference proteome</keyword>
<comment type="similarity">
    <text evidence="1 2">Belongs to the glycosyl hydrolase 12 (cellulase H) family.</text>
</comment>
<keyword evidence="2" id="KW-0119">Carbohydrate metabolism</keyword>
<sequence length="238" mass="26130">MKSQLFSLLSLTSLALAQNLCDQYSYYAQDGFYFNNNEWGAGSGSGSQCTYVDSVSSGGVSWHTEWTWSGGENQVKSYPYSGRELTTKKLVSNIASIPTTAEWKYEGNNLRCNIAYDLFTAADPNHDISSGEYELMIWLGNLGPVYPIGGNPIATVNINGQNWNLHSGLNGAMRVFSFVAPSQITSFSTDIKPFFNYLAQNQGFPASSQYLLNLQFGSEPFTGSNARFTVSNWSGSVN</sequence>
<dbReference type="Pfam" id="PF01670">
    <property type="entry name" value="Glyco_hydro_12"/>
    <property type="match status" value="1"/>
</dbReference>
<dbReference type="InterPro" id="IPR013319">
    <property type="entry name" value="GH11/12"/>
</dbReference>
<dbReference type="PANTHER" id="PTHR34002">
    <property type="entry name" value="BLR1656 PROTEIN"/>
    <property type="match status" value="1"/>
</dbReference>
<dbReference type="InterPro" id="IPR002594">
    <property type="entry name" value="GH12"/>
</dbReference>
<feature type="chain" id="PRO_5041914647" evidence="3">
    <location>
        <begin position="18"/>
        <end position="238"/>
    </location>
</feature>
<dbReference type="GO" id="GO:0000272">
    <property type="term" value="P:polysaccharide catabolic process"/>
    <property type="evidence" value="ECO:0007669"/>
    <property type="project" value="UniProtKB-KW"/>
</dbReference>
<keyword evidence="3" id="KW-0732">Signal</keyword>
<name>A0AAE8N410_9PEZI</name>
<dbReference type="AlphaFoldDB" id="A0AAE8N410"/>
<dbReference type="SUPFAM" id="SSF49899">
    <property type="entry name" value="Concanavalin A-like lectins/glucanases"/>
    <property type="match status" value="1"/>
</dbReference>
<gene>
    <name evidence="4" type="ORF">DNG_08274</name>
</gene>
<evidence type="ECO:0000313" key="4">
    <source>
        <dbReference type="EMBL" id="SPO05587.1"/>
    </source>
</evidence>
<dbReference type="EMBL" id="ONZQ02000013">
    <property type="protein sequence ID" value="SPO05587.1"/>
    <property type="molecule type" value="Genomic_DNA"/>
</dbReference>
<evidence type="ECO:0000313" key="5">
    <source>
        <dbReference type="Proteomes" id="UP001187682"/>
    </source>
</evidence>
<comment type="caution">
    <text evidence="4">The sequence shown here is derived from an EMBL/GenBank/DDBJ whole genome shotgun (WGS) entry which is preliminary data.</text>
</comment>
<evidence type="ECO:0000256" key="2">
    <source>
        <dbReference type="RuleBase" id="RU361163"/>
    </source>
</evidence>
<dbReference type="PANTHER" id="PTHR34002:SF10">
    <property type="entry name" value="PUTATIVE-RELATED"/>
    <property type="match status" value="1"/>
</dbReference>